<gene>
    <name evidence="2" type="ORF">MEDL_62997</name>
</gene>
<dbReference type="EMBL" id="CAJPWZ010003082">
    <property type="protein sequence ID" value="CAG2251324.1"/>
    <property type="molecule type" value="Genomic_DNA"/>
</dbReference>
<protein>
    <submittedName>
        <fullName evidence="2">Uncharacterized protein</fullName>
    </submittedName>
</protein>
<dbReference type="Gene3D" id="6.10.250.1380">
    <property type="match status" value="1"/>
</dbReference>
<dbReference type="Proteomes" id="UP000683360">
    <property type="component" value="Unassembled WGS sequence"/>
</dbReference>
<keyword evidence="3" id="KW-1185">Reference proteome</keyword>
<evidence type="ECO:0000256" key="1">
    <source>
        <dbReference type="SAM" id="MobiDB-lite"/>
    </source>
</evidence>
<dbReference type="OrthoDB" id="193920at2759"/>
<feature type="region of interest" description="Disordered" evidence="1">
    <location>
        <begin position="75"/>
        <end position="116"/>
    </location>
</feature>
<evidence type="ECO:0000313" key="3">
    <source>
        <dbReference type="Proteomes" id="UP000683360"/>
    </source>
</evidence>
<accession>A0A8S3V933</accession>
<proteinExistence type="predicted"/>
<sequence length="196" mass="21963">MLQKIQDIKKEYGSLVKEAAAIQQVQKEAADYFKTQIQTVCKLLEDLQQKTGKSDNERPQELDKIEEILGVKIPTGCEIQGPSNDQKDTGEEEENHTYTIDSKNNTEEENTAGAESCLSPAELRSGTSEFIEITESEYTEYCGRHFKEEENKSPLSTGEMNKLGLKVFGSTGEAKLKVLRALKLLTISRNKDVQLV</sequence>
<organism evidence="2 3">
    <name type="scientific">Mytilus edulis</name>
    <name type="common">Blue mussel</name>
    <dbReference type="NCBI Taxonomy" id="6550"/>
    <lineage>
        <taxon>Eukaryota</taxon>
        <taxon>Metazoa</taxon>
        <taxon>Spiralia</taxon>
        <taxon>Lophotrochozoa</taxon>
        <taxon>Mollusca</taxon>
        <taxon>Bivalvia</taxon>
        <taxon>Autobranchia</taxon>
        <taxon>Pteriomorphia</taxon>
        <taxon>Mytilida</taxon>
        <taxon>Mytiloidea</taxon>
        <taxon>Mytilidae</taxon>
        <taxon>Mytilinae</taxon>
        <taxon>Mytilus</taxon>
    </lineage>
</organism>
<comment type="caution">
    <text evidence="2">The sequence shown here is derived from an EMBL/GenBank/DDBJ whole genome shotgun (WGS) entry which is preliminary data.</text>
</comment>
<evidence type="ECO:0000313" key="2">
    <source>
        <dbReference type="EMBL" id="CAG2251324.1"/>
    </source>
</evidence>
<reference evidence="2" key="1">
    <citation type="submission" date="2021-03" db="EMBL/GenBank/DDBJ databases">
        <authorList>
            <person name="Bekaert M."/>
        </authorList>
    </citation>
    <scope>NUCLEOTIDE SEQUENCE</scope>
</reference>
<dbReference type="AlphaFoldDB" id="A0A8S3V933"/>
<name>A0A8S3V933_MYTED</name>